<evidence type="ECO:0000256" key="7">
    <source>
        <dbReference type="ARBA" id="ARBA00048258"/>
    </source>
</evidence>
<evidence type="ECO:0000313" key="10">
    <source>
        <dbReference type="Proteomes" id="UP000214666"/>
    </source>
</evidence>
<evidence type="ECO:0000256" key="3">
    <source>
        <dbReference type="ARBA" id="ARBA00022598"/>
    </source>
</evidence>
<dbReference type="UniPathway" id="UPA00028">
    <property type="reaction ID" value="UER00005"/>
</dbReference>
<comment type="subcellular location">
    <subcellularLocation>
        <location evidence="8">Cytoplasm</location>
    </subcellularLocation>
</comment>
<comment type="similarity">
    <text evidence="2 8">Belongs to the pantothenate synthetase family.</text>
</comment>
<dbReference type="InterPro" id="IPR003721">
    <property type="entry name" value="Pantoate_ligase"/>
</dbReference>
<keyword evidence="10" id="KW-1185">Reference proteome</keyword>
<keyword evidence="5 8" id="KW-0547">Nucleotide-binding</keyword>
<comment type="catalytic activity">
    <reaction evidence="7 8">
        <text>(R)-pantoate + beta-alanine + ATP = (R)-pantothenate + AMP + diphosphate + H(+)</text>
        <dbReference type="Rhea" id="RHEA:10912"/>
        <dbReference type="ChEBI" id="CHEBI:15378"/>
        <dbReference type="ChEBI" id="CHEBI:15980"/>
        <dbReference type="ChEBI" id="CHEBI:29032"/>
        <dbReference type="ChEBI" id="CHEBI:30616"/>
        <dbReference type="ChEBI" id="CHEBI:33019"/>
        <dbReference type="ChEBI" id="CHEBI:57966"/>
        <dbReference type="ChEBI" id="CHEBI:456215"/>
        <dbReference type="EC" id="6.3.2.1"/>
    </reaction>
</comment>
<accession>A0A222WKY2</accession>
<dbReference type="InterPro" id="IPR004821">
    <property type="entry name" value="Cyt_trans-like"/>
</dbReference>
<keyword evidence="4 8" id="KW-0566">Pantothenate biosynthesis</keyword>
<feature type="binding site" evidence="8">
    <location>
        <position position="169"/>
    </location>
    <ligand>
        <name>(R)-pantoate</name>
        <dbReference type="ChEBI" id="CHEBI:15980"/>
    </ligand>
</feature>
<dbReference type="STRING" id="172713.GCA_001705305_04126"/>
<feature type="binding site" evidence="8">
    <location>
        <position position="192"/>
    </location>
    <ligand>
        <name>ATP</name>
        <dbReference type="ChEBI" id="CHEBI:30616"/>
    </ligand>
</feature>
<dbReference type="PANTHER" id="PTHR21299:SF1">
    <property type="entry name" value="PANTOATE--BETA-ALANINE LIGASE"/>
    <property type="match status" value="1"/>
</dbReference>
<organism evidence="9 10">
    <name type="scientific">Paenibacillus kribbensis</name>
    <dbReference type="NCBI Taxonomy" id="172713"/>
    <lineage>
        <taxon>Bacteria</taxon>
        <taxon>Bacillati</taxon>
        <taxon>Bacillota</taxon>
        <taxon>Bacilli</taxon>
        <taxon>Bacillales</taxon>
        <taxon>Paenibacillaceae</taxon>
        <taxon>Paenibacillus</taxon>
    </lineage>
</organism>
<dbReference type="KEGG" id="pkb:B4V02_10675"/>
<gene>
    <name evidence="8" type="primary">panC</name>
    <name evidence="9" type="ORF">B4V02_10675</name>
</gene>
<dbReference type="Proteomes" id="UP000214666">
    <property type="component" value="Chromosome"/>
</dbReference>
<dbReference type="EMBL" id="CP020028">
    <property type="protein sequence ID" value="ASR47117.1"/>
    <property type="molecule type" value="Genomic_DNA"/>
</dbReference>
<comment type="miscellaneous">
    <text evidence="8">The reaction proceeds by a bi uni uni bi ping pong mechanism.</text>
</comment>
<evidence type="ECO:0000313" key="9">
    <source>
        <dbReference type="EMBL" id="ASR47117.1"/>
    </source>
</evidence>
<dbReference type="HAMAP" id="MF_00158">
    <property type="entry name" value="PanC"/>
    <property type="match status" value="1"/>
</dbReference>
<dbReference type="GO" id="GO:0005829">
    <property type="term" value="C:cytosol"/>
    <property type="evidence" value="ECO:0007669"/>
    <property type="project" value="TreeGrafter"/>
</dbReference>
<feature type="active site" description="Proton donor" evidence="8">
    <location>
        <position position="53"/>
    </location>
</feature>
<evidence type="ECO:0000256" key="1">
    <source>
        <dbReference type="ARBA" id="ARBA00004990"/>
    </source>
</evidence>
<dbReference type="NCBIfam" id="TIGR00125">
    <property type="entry name" value="cyt_tran_rel"/>
    <property type="match status" value="1"/>
</dbReference>
<dbReference type="GO" id="GO:0015940">
    <property type="term" value="P:pantothenate biosynthetic process"/>
    <property type="evidence" value="ECO:0007669"/>
    <property type="project" value="UniProtKB-UniRule"/>
</dbReference>
<feature type="binding site" evidence="8">
    <location>
        <begin position="163"/>
        <end position="166"/>
    </location>
    <ligand>
        <name>ATP</name>
        <dbReference type="ChEBI" id="CHEBI:30616"/>
    </ligand>
</feature>
<dbReference type="OrthoDB" id="9773087at2"/>
<dbReference type="Pfam" id="PF02569">
    <property type="entry name" value="Pantoate_ligase"/>
    <property type="match status" value="1"/>
</dbReference>
<feature type="binding site" evidence="8">
    <location>
        <position position="77"/>
    </location>
    <ligand>
        <name>(R)-pantoate</name>
        <dbReference type="ChEBI" id="CHEBI:15980"/>
    </ligand>
</feature>
<comment type="subunit">
    <text evidence="8">Homodimer.</text>
</comment>
<evidence type="ECO:0000256" key="2">
    <source>
        <dbReference type="ARBA" id="ARBA00009256"/>
    </source>
</evidence>
<dbReference type="GO" id="GO:0004592">
    <property type="term" value="F:pantoate-beta-alanine ligase activity"/>
    <property type="evidence" value="ECO:0007669"/>
    <property type="project" value="UniProtKB-UniRule"/>
</dbReference>
<dbReference type="RefSeq" id="WP_094154747.1">
    <property type="nucleotide sequence ID" value="NZ_CP020028.1"/>
</dbReference>
<dbReference type="CDD" id="cd00560">
    <property type="entry name" value="PanC"/>
    <property type="match status" value="1"/>
</dbReference>
<keyword evidence="8" id="KW-0963">Cytoplasm</keyword>
<dbReference type="FunFam" id="3.40.50.620:FF:000013">
    <property type="entry name" value="Pantothenate synthetase"/>
    <property type="match status" value="1"/>
</dbReference>
<evidence type="ECO:0000256" key="5">
    <source>
        <dbReference type="ARBA" id="ARBA00022741"/>
    </source>
</evidence>
<dbReference type="Gene3D" id="3.30.1300.10">
    <property type="entry name" value="Pantoate-beta-alanine ligase, C-terminal domain"/>
    <property type="match status" value="1"/>
</dbReference>
<evidence type="ECO:0000256" key="8">
    <source>
        <dbReference type="HAMAP-Rule" id="MF_00158"/>
    </source>
</evidence>
<protein>
    <recommendedName>
        <fullName evidence="8">Pantothenate synthetase</fullName>
        <shortName evidence="8">PS</shortName>
        <ecNumber evidence="8">6.3.2.1</ecNumber>
    </recommendedName>
    <alternativeName>
        <fullName evidence="8">Pantoate--beta-alanine ligase</fullName>
    </alternativeName>
    <alternativeName>
        <fullName evidence="8">Pantoate-activating enzyme</fullName>
    </alternativeName>
</protein>
<comment type="pathway">
    <text evidence="1 8">Cofactor biosynthesis; (R)-pantothenate biosynthesis; (R)-pantothenate from (R)-pantoate and beta-alanine: step 1/1.</text>
</comment>
<dbReference type="PANTHER" id="PTHR21299">
    <property type="entry name" value="CYTIDYLATE KINASE/PANTOATE-BETA-ALANINE LIGASE"/>
    <property type="match status" value="1"/>
</dbReference>
<feature type="binding site" evidence="8">
    <location>
        <begin position="46"/>
        <end position="53"/>
    </location>
    <ligand>
        <name>ATP</name>
        <dbReference type="ChEBI" id="CHEBI:30616"/>
    </ligand>
</feature>
<keyword evidence="6 8" id="KW-0067">ATP-binding</keyword>
<dbReference type="EC" id="6.3.2.1" evidence="8"/>
<evidence type="ECO:0000256" key="4">
    <source>
        <dbReference type="ARBA" id="ARBA00022655"/>
    </source>
</evidence>
<dbReference type="AlphaFoldDB" id="A0A222WKY2"/>
<feature type="binding site" evidence="8">
    <location>
        <begin position="200"/>
        <end position="203"/>
    </location>
    <ligand>
        <name>ATP</name>
        <dbReference type="ChEBI" id="CHEBI:30616"/>
    </ligand>
</feature>
<dbReference type="SUPFAM" id="SSF52374">
    <property type="entry name" value="Nucleotidylyl transferase"/>
    <property type="match status" value="1"/>
</dbReference>
<comment type="function">
    <text evidence="8">Catalyzes the condensation of pantoate with beta-alanine in an ATP-dependent reaction via a pantoyl-adenylate intermediate.</text>
</comment>
<dbReference type="InterPro" id="IPR042176">
    <property type="entry name" value="Pantoate_ligase_C"/>
</dbReference>
<dbReference type="InterPro" id="IPR014729">
    <property type="entry name" value="Rossmann-like_a/b/a_fold"/>
</dbReference>
<evidence type="ECO:0000256" key="6">
    <source>
        <dbReference type="ARBA" id="ARBA00022840"/>
    </source>
</evidence>
<reference evidence="9 10" key="1">
    <citation type="submission" date="2017-03" db="EMBL/GenBank/DDBJ databases">
        <title>Complete genome sequence of Paenibacillus Kribbensis producing bioflocculants.</title>
        <authorList>
            <person name="Lee H.-G."/>
            <person name="Oh H.-M."/>
        </authorList>
    </citation>
    <scope>NUCLEOTIDE SEQUENCE [LARGE SCALE GENOMIC DNA]</scope>
    <source>
        <strain evidence="9 10">AM49</strain>
    </source>
</reference>
<dbReference type="Gene3D" id="3.40.50.620">
    <property type="entry name" value="HUPs"/>
    <property type="match status" value="1"/>
</dbReference>
<keyword evidence="3 8" id="KW-0436">Ligase</keyword>
<dbReference type="NCBIfam" id="TIGR00018">
    <property type="entry name" value="panC"/>
    <property type="match status" value="1"/>
</dbReference>
<proteinExistence type="inferred from homology"/>
<dbReference type="GO" id="GO:0005524">
    <property type="term" value="F:ATP binding"/>
    <property type="evidence" value="ECO:0007669"/>
    <property type="project" value="UniProtKB-KW"/>
</dbReference>
<sequence>MIIVREVAQLRQAIAERRQLGANGAKAVNDSASVQQQYKVGFVPTMGYLHEGHASLMQKAREMSDTVVLSIFVNPIQFGPNEDLDSYPRDEARDLEVARREGVDIVFLPTVAEMYPQPTRTKIHVSALTERLCGASRPGHFDGVTTVVAKLFNMVNPDLAFFGMKDAQQVAVLQQMVTDLNMNVTIVPCPIVREADGLALSSRNVYLSAEQREQALVLSRSLRKVREVSEDVVRNTFTIRQIHQMVESTIASSPLADIDYIEILTFPGLEPILPEQRLSDVEEDIIVALAVKFGNTRLIDNIRLQKAEVLSHV</sequence>
<name>A0A222WKY2_9BACL</name>
<feature type="binding site" evidence="8">
    <location>
        <position position="77"/>
    </location>
    <ligand>
        <name>beta-alanine</name>
        <dbReference type="ChEBI" id="CHEBI:57966"/>
    </ligand>
</feature>